<dbReference type="AlphaFoldDB" id="A0A819LXI8"/>
<feature type="transmembrane region" description="Helical" evidence="6">
    <location>
        <begin position="20"/>
        <end position="44"/>
    </location>
</feature>
<dbReference type="InterPro" id="IPR013320">
    <property type="entry name" value="ConA-like_dom_sf"/>
</dbReference>
<name>A0A819LXI8_9BILA</name>
<comment type="cofactor">
    <cofactor evidence="1">
        <name>Ca(2+)</name>
        <dbReference type="ChEBI" id="CHEBI:29108"/>
    </cofactor>
</comment>
<evidence type="ECO:0000313" key="8">
    <source>
        <dbReference type="EMBL" id="CAF3969993.1"/>
    </source>
</evidence>
<keyword evidence="6" id="KW-0812">Transmembrane</keyword>
<keyword evidence="3" id="KW-0732">Signal</keyword>
<evidence type="ECO:0000256" key="4">
    <source>
        <dbReference type="ARBA" id="ARBA00022837"/>
    </source>
</evidence>
<dbReference type="PANTHER" id="PTHR19277">
    <property type="entry name" value="PENTRAXIN"/>
    <property type="match status" value="1"/>
</dbReference>
<accession>A0A819LXI8</accession>
<sequence length="876" mass="94468">MALCLQIRAKVQSMWKHHPYICAALLVLTALVIACVLILTLIVLRQHSKLTDQSGLSSNTLAQIVAYWNGSYSFWPMENNAVDIISGLSGTGVNSPTYVTPGITNRYALKLIRNRNQYIKIPTFKSFAYTSFTVEMWIYPTTLYNGDYSGLFTQYDTSSTDHSLQMMIQGLQLTINFGSDGVTGATSLTTNTWYHAAFVYDYPSRKKTVYLNGYQDASVSSAGPYLGMSGSINIGMYQSSGGYHYFDGYIDQVSLTMAAKSASDILNDATLASWHSFDNGITYDSGPNKLQGTAVDVTLAPGKVNQGLNFNLSSSYYQIPGYVLLGVYSTSYSISLWVQRTSIGGGTLVHYSTQTDGKGWCTVPIGFSSTGNITATAWKPDKQVTGPVLLVNTWTYITTTYSQANGLTLYVNGVSVGGTGAQPNDAPGTVVILTLGNSLSGGGCNSQSIATGTFYGYLDEFRVYSRELSAREIFALFVDKTCRDGIMNGNETDIDCGGSCLTCAVGKKCTLTKDCDNVQCINNICASATCNDAIKNNGETDVDCGGSNCSPCGTGKACSGARDCVSKSCASGICKNKTCSDGIMNGDETDIDCGGSCPVCGVYQMCNVDQDCSTGSNNISCFNGYCEPVIYSNGTYSFWPMENNAVDIISGLNGKGVNSPTYVTPGITNGYALKLISSFNQYITISTFKSFAYTSFTVEMWIYPTTLSNGNYYGLFTQYDTSAGDHSLAMLIRGLQLSLDFYADGVTGTTSLTTNTWYHAAFVYDYPSKTQIVYLNGYQDASRVSNQPYLGTSGSINIGIYIDQVTLYMNAKSARDILNDATLASWHSFDNGTTYDSGPNKLQGTAVDVILAPGKVNQGLNFNLSSSYYQVSCRLS</sequence>
<dbReference type="SMART" id="SM00560">
    <property type="entry name" value="LamGL"/>
    <property type="match status" value="2"/>
</dbReference>
<evidence type="ECO:0000313" key="9">
    <source>
        <dbReference type="Proteomes" id="UP000663868"/>
    </source>
</evidence>
<evidence type="ECO:0000256" key="3">
    <source>
        <dbReference type="ARBA" id="ARBA00022729"/>
    </source>
</evidence>
<dbReference type="SUPFAM" id="SSF49899">
    <property type="entry name" value="Concanavalin A-like lectins/glucanases"/>
    <property type="match status" value="3"/>
</dbReference>
<evidence type="ECO:0000256" key="1">
    <source>
        <dbReference type="ARBA" id="ARBA00001913"/>
    </source>
</evidence>
<keyword evidence="6" id="KW-1133">Transmembrane helix</keyword>
<comment type="caution">
    <text evidence="8">The sequence shown here is derived from an EMBL/GenBank/DDBJ whole genome shotgun (WGS) entry which is preliminary data.</text>
</comment>
<evidence type="ECO:0000256" key="2">
    <source>
        <dbReference type="ARBA" id="ARBA00022723"/>
    </source>
</evidence>
<dbReference type="Proteomes" id="UP000663868">
    <property type="component" value="Unassembled WGS sequence"/>
</dbReference>
<gene>
    <name evidence="8" type="ORF">KXQ929_LOCUS26715</name>
</gene>
<organism evidence="8 9">
    <name type="scientific">Adineta steineri</name>
    <dbReference type="NCBI Taxonomy" id="433720"/>
    <lineage>
        <taxon>Eukaryota</taxon>
        <taxon>Metazoa</taxon>
        <taxon>Spiralia</taxon>
        <taxon>Gnathifera</taxon>
        <taxon>Rotifera</taxon>
        <taxon>Eurotatoria</taxon>
        <taxon>Bdelloidea</taxon>
        <taxon>Adinetida</taxon>
        <taxon>Adinetidae</taxon>
        <taxon>Adineta</taxon>
    </lineage>
</organism>
<dbReference type="EMBL" id="CAJOBB010002451">
    <property type="protein sequence ID" value="CAF3969993.1"/>
    <property type="molecule type" value="Genomic_DNA"/>
</dbReference>
<evidence type="ECO:0000256" key="5">
    <source>
        <dbReference type="ARBA" id="ARBA00023157"/>
    </source>
</evidence>
<keyword evidence="5" id="KW-1015">Disulfide bond</keyword>
<dbReference type="Gene3D" id="2.60.120.200">
    <property type="match status" value="3"/>
</dbReference>
<keyword evidence="4" id="KW-0106">Calcium</keyword>
<proteinExistence type="predicted"/>
<dbReference type="InterPro" id="IPR051360">
    <property type="entry name" value="Neuronal_Pentraxin_Related"/>
</dbReference>
<evidence type="ECO:0000256" key="6">
    <source>
        <dbReference type="SAM" id="Phobius"/>
    </source>
</evidence>
<keyword evidence="2" id="KW-0479">Metal-binding</keyword>
<feature type="domain" description="LamG-like jellyroll fold" evidence="7">
    <location>
        <begin position="330"/>
        <end position="471"/>
    </location>
</feature>
<evidence type="ECO:0000259" key="7">
    <source>
        <dbReference type="SMART" id="SM00560"/>
    </source>
</evidence>
<dbReference type="InterPro" id="IPR006558">
    <property type="entry name" value="LamG-like"/>
</dbReference>
<dbReference type="Pfam" id="PF13385">
    <property type="entry name" value="Laminin_G_3"/>
    <property type="match status" value="3"/>
</dbReference>
<dbReference type="GO" id="GO:0046872">
    <property type="term" value="F:metal ion binding"/>
    <property type="evidence" value="ECO:0007669"/>
    <property type="project" value="UniProtKB-KW"/>
</dbReference>
<feature type="domain" description="LamG-like jellyroll fold" evidence="7">
    <location>
        <begin position="130"/>
        <end position="263"/>
    </location>
</feature>
<dbReference type="PANTHER" id="PTHR19277:SF125">
    <property type="entry name" value="B6"/>
    <property type="match status" value="1"/>
</dbReference>
<reference evidence="8" key="1">
    <citation type="submission" date="2021-02" db="EMBL/GenBank/DDBJ databases">
        <authorList>
            <person name="Nowell W R."/>
        </authorList>
    </citation>
    <scope>NUCLEOTIDE SEQUENCE</scope>
</reference>
<keyword evidence="6" id="KW-0472">Membrane</keyword>
<protein>
    <recommendedName>
        <fullName evidence="7">LamG-like jellyroll fold domain-containing protein</fullName>
    </recommendedName>
</protein>